<proteinExistence type="predicted"/>
<reference evidence="2" key="1">
    <citation type="journal article" date="2019" name="Int. J. Syst. Evol. Microbiol.">
        <title>The Global Catalogue of Microorganisms (GCM) 10K type strain sequencing project: providing services to taxonomists for standard genome sequencing and annotation.</title>
        <authorList>
            <consortium name="The Broad Institute Genomics Platform"/>
            <consortium name="The Broad Institute Genome Sequencing Center for Infectious Disease"/>
            <person name="Wu L."/>
            <person name="Ma J."/>
        </authorList>
    </citation>
    <scope>NUCLEOTIDE SEQUENCE [LARGE SCALE GENOMIC DNA]</scope>
    <source>
        <strain evidence="2">CGMCC 1.18578</strain>
    </source>
</reference>
<keyword evidence="2" id="KW-1185">Reference proteome</keyword>
<dbReference type="RefSeq" id="WP_378111378.1">
    <property type="nucleotide sequence ID" value="NZ_JBHSNC010000024.1"/>
</dbReference>
<evidence type="ECO:0000313" key="1">
    <source>
        <dbReference type="EMBL" id="MFC5529506.1"/>
    </source>
</evidence>
<accession>A0ABW0QWW4</accession>
<organism evidence="1 2">
    <name type="scientific">Cohnella yongneupensis</name>
    <dbReference type="NCBI Taxonomy" id="425006"/>
    <lineage>
        <taxon>Bacteria</taxon>
        <taxon>Bacillati</taxon>
        <taxon>Bacillota</taxon>
        <taxon>Bacilli</taxon>
        <taxon>Bacillales</taxon>
        <taxon>Paenibacillaceae</taxon>
        <taxon>Cohnella</taxon>
    </lineage>
</organism>
<name>A0ABW0QWW4_9BACL</name>
<sequence length="152" mass="17285">MITTCSLFSESGSYFSISYKVDLYIRKSLNEMIASKIKEFATQGLLINLIVSTNKKTVAVEVRGPDINIRDGFINWGLWLPYHEITSASEQIVPYLKCYFEAITQVFGYYNVSASDVRLVQQIVEKEIIGNSEYVYGEENTPEIDLSDLDLD</sequence>
<dbReference type="EMBL" id="JBHSNC010000024">
    <property type="protein sequence ID" value="MFC5529506.1"/>
    <property type="molecule type" value="Genomic_DNA"/>
</dbReference>
<comment type="caution">
    <text evidence="1">The sequence shown here is derived from an EMBL/GenBank/DDBJ whole genome shotgun (WGS) entry which is preliminary data.</text>
</comment>
<gene>
    <name evidence="1" type="ORF">ACFPQ4_08595</name>
</gene>
<dbReference type="Proteomes" id="UP001596108">
    <property type="component" value="Unassembled WGS sequence"/>
</dbReference>
<evidence type="ECO:0000313" key="2">
    <source>
        <dbReference type="Proteomes" id="UP001596108"/>
    </source>
</evidence>
<protein>
    <submittedName>
        <fullName evidence="1">Uncharacterized protein</fullName>
    </submittedName>
</protein>